<dbReference type="InterPro" id="IPR001789">
    <property type="entry name" value="Sig_transdc_resp-reg_receiver"/>
</dbReference>
<dbReference type="Proteomes" id="UP000230055">
    <property type="component" value="Unassembled WGS sequence"/>
</dbReference>
<dbReference type="PANTHER" id="PTHR44591:SF3">
    <property type="entry name" value="RESPONSE REGULATORY DOMAIN-CONTAINING PROTEIN"/>
    <property type="match status" value="1"/>
</dbReference>
<proteinExistence type="predicted"/>
<dbReference type="InterPro" id="IPR050595">
    <property type="entry name" value="Bact_response_regulator"/>
</dbReference>
<feature type="domain" description="Response regulatory" evidence="3">
    <location>
        <begin position="3"/>
        <end position="119"/>
    </location>
</feature>
<dbReference type="GO" id="GO:0000160">
    <property type="term" value="P:phosphorelay signal transduction system"/>
    <property type="evidence" value="ECO:0007669"/>
    <property type="project" value="InterPro"/>
</dbReference>
<sequence length="121" mass="14107">MKKILLIEDEKMLVEMYVQKFSEEGFEIISVISAEEGLKLAKEQKPDLIILDILLPRKNGVWFLKKKNGDPEISQIPVISLSNYDHPETRKEALELGVKEYLIKTDYTPKEIVEKIKEYLK</sequence>
<name>A0A2M7R8T5_9BACT</name>
<dbReference type="Gene3D" id="3.40.50.2300">
    <property type="match status" value="1"/>
</dbReference>
<evidence type="ECO:0000256" key="1">
    <source>
        <dbReference type="ARBA" id="ARBA00022553"/>
    </source>
</evidence>
<organism evidence="4 5">
    <name type="scientific">Candidatus Nealsonbacteria bacterium CG_4_10_14_0_8_um_filter_35_10</name>
    <dbReference type="NCBI Taxonomy" id="1974683"/>
    <lineage>
        <taxon>Bacteria</taxon>
        <taxon>Candidatus Nealsoniibacteriota</taxon>
    </lineage>
</organism>
<protein>
    <submittedName>
        <fullName evidence="4">Response regulator</fullName>
    </submittedName>
</protein>
<dbReference type="PANTHER" id="PTHR44591">
    <property type="entry name" value="STRESS RESPONSE REGULATOR PROTEIN 1"/>
    <property type="match status" value="1"/>
</dbReference>
<gene>
    <name evidence="4" type="ORF">COY72_00055</name>
</gene>
<evidence type="ECO:0000259" key="3">
    <source>
        <dbReference type="PROSITE" id="PS50110"/>
    </source>
</evidence>
<evidence type="ECO:0000313" key="5">
    <source>
        <dbReference type="Proteomes" id="UP000230055"/>
    </source>
</evidence>
<reference evidence="5" key="1">
    <citation type="submission" date="2017-09" db="EMBL/GenBank/DDBJ databases">
        <title>Depth-based differentiation of microbial function through sediment-hosted aquifers and enrichment of novel symbionts in the deep terrestrial subsurface.</title>
        <authorList>
            <person name="Probst A.J."/>
            <person name="Ladd B."/>
            <person name="Jarett J.K."/>
            <person name="Geller-Mcgrath D.E."/>
            <person name="Sieber C.M.K."/>
            <person name="Emerson J.B."/>
            <person name="Anantharaman K."/>
            <person name="Thomas B.C."/>
            <person name="Malmstrom R."/>
            <person name="Stieglmeier M."/>
            <person name="Klingl A."/>
            <person name="Woyke T."/>
            <person name="Ryan C.M."/>
            <person name="Banfield J.F."/>
        </authorList>
    </citation>
    <scope>NUCLEOTIDE SEQUENCE [LARGE SCALE GENOMIC DNA]</scope>
</reference>
<dbReference type="EMBL" id="PFLX01000001">
    <property type="protein sequence ID" value="PIY91085.1"/>
    <property type="molecule type" value="Genomic_DNA"/>
</dbReference>
<dbReference type="SUPFAM" id="SSF52172">
    <property type="entry name" value="CheY-like"/>
    <property type="match status" value="1"/>
</dbReference>
<dbReference type="PROSITE" id="PS50110">
    <property type="entry name" value="RESPONSE_REGULATORY"/>
    <property type="match status" value="1"/>
</dbReference>
<dbReference type="SMART" id="SM00448">
    <property type="entry name" value="REC"/>
    <property type="match status" value="1"/>
</dbReference>
<comment type="caution">
    <text evidence="4">The sequence shown here is derived from an EMBL/GenBank/DDBJ whole genome shotgun (WGS) entry which is preliminary data.</text>
</comment>
<dbReference type="AlphaFoldDB" id="A0A2M7R8T5"/>
<accession>A0A2M7R8T5</accession>
<feature type="modified residue" description="4-aspartylphosphate" evidence="2">
    <location>
        <position position="52"/>
    </location>
</feature>
<evidence type="ECO:0000256" key="2">
    <source>
        <dbReference type="PROSITE-ProRule" id="PRU00169"/>
    </source>
</evidence>
<keyword evidence="1 2" id="KW-0597">Phosphoprotein</keyword>
<evidence type="ECO:0000313" key="4">
    <source>
        <dbReference type="EMBL" id="PIY91085.1"/>
    </source>
</evidence>
<dbReference type="Pfam" id="PF00072">
    <property type="entry name" value="Response_reg"/>
    <property type="match status" value="1"/>
</dbReference>
<dbReference type="InterPro" id="IPR011006">
    <property type="entry name" value="CheY-like_superfamily"/>
</dbReference>